<evidence type="ECO:0000256" key="2">
    <source>
        <dbReference type="ARBA" id="ARBA00023242"/>
    </source>
</evidence>
<sequence length="414" mass="47076">MNIWTSNILESNCCANSEDALFMYYLDYVFYLQYPFYHCLNDEGRGWLFSTLKKFKPAYHASLALSKYSQYATRSRQGCHHSHSQLKESHYDLALQELQLALSETQTWSVSQTLVRSIECLTCIIQLLFWENWQIHLDGAAALVPALAQALTASITPASRYNNRQTFQNVEVAASGIRFLLGSFIFLDIISCASTRSSHFLELDHKLMLGLDSIQLENIMGCSNWVVTFIFEISLLDGWKRKAEKAQKLSAIELTKRGKQIDVGLRKRLADDDNRPSREHFSDGASPSTSIEITRIFALSAMTYLHVVISGAYPELPEIQESVSKTIHALQNLTDPKWLRRLVWPFCVSGCLALDGQKSMFRDLLPAAEITKSSIGTCPEAMKIIEECWEMRASLHNCDWVCVMNKWGHHILLS</sequence>
<reference evidence="3 4" key="1">
    <citation type="submission" date="2014-04" db="EMBL/GenBank/DDBJ databases">
        <authorList>
            <consortium name="DOE Joint Genome Institute"/>
            <person name="Kuo A."/>
            <person name="Martino E."/>
            <person name="Perotto S."/>
            <person name="Kohler A."/>
            <person name="Nagy L.G."/>
            <person name="Floudas D."/>
            <person name="Copeland A."/>
            <person name="Barry K.W."/>
            <person name="Cichocki N."/>
            <person name="Veneault-Fourrey C."/>
            <person name="LaButti K."/>
            <person name="Lindquist E.A."/>
            <person name="Lipzen A."/>
            <person name="Lundell T."/>
            <person name="Morin E."/>
            <person name="Murat C."/>
            <person name="Sun H."/>
            <person name="Tunlid A."/>
            <person name="Henrissat B."/>
            <person name="Grigoriev I.V."/>
            <person name="Hibbett D.S."/>
            <person name="Martin F."/>
            <person name="Nordberg H.P."/>
            <person name="Cantor M.N."/>
            <person name="Hua S.X."/>
        </authorList>
    </citation>
    <scope>NUCLEOTIDE SEQUENCE [LARGE SCALE GENOMIC DNA]</scope>
    <source>
        <strain evidence="3 4">Zn</strain>
    </source>
</reference>
<keyword evidence="2" id="KW-0539">Nucleus</keyword>
<dbReference type="InParanoid" id="A0A0C3H3R5"/>
<dbReference type="PANTHER" id="PTHR37534:SF26">
    <property type="entry name" value="TRANSCRIPTION FACTOR, PUTATIVE-RELATED"/>
    <property type="match status" value="1"/>
</dbReference>
<dbReference type="GO" id="GO:0045944">
    <property type="term" value="P:positive regulation of transcription by RNA polymerase II"/>
    <property type="evidence" value="ECO:0007669"/>
    <property type="project" value="TreeGrafter"/>
</dbReference>
<dbReference type="EMBL" id="KN832874">
    <property type="protein sequence ID" value="KIN02836.1"/>
    <property type="molecule type" value="Genomic_DNA"/>
</dbReference>
<organism evidence="3 4">
    <name type="scientific">Oidiodendron maius (strain Zn)</name>
    <dbReference type="NCBI Taxonomy" id="913774"/>
    <lineage>
        <taxon>Eukaryota</taxon>
        <taxon>Fungi</taxon>
        <taxon>Dikarya</taxon>
        <taxon>Ascomycota</taxon>
        <taxon>Pezizomycotina</taxon>
        <taxon>Leotiomycetes</taxon>
        <taxon>Leotiomycetes incertae sedis</taxon>
        <taxon>Myxotrichaceae</taxon>
        <taxon>Oidiodendron</taxon>
    </lineage>
</organism>
<dbReference type="STRING" id="913774.A0A0C3H3R5"/>
<dbReference type="GO" id="GO:0000976">
    <property type="term" value="F:transcription cis-regulatory region binding"/>
    <property type="evidence" value="ECO:0007669"/>
    <property type="project" value="TreeGrafter"/>
</dbReference>
<keyword evidence="4" id="KW-1185">Reference proteome</keyword>
<accession>A0A0C3H3R5</accession>
<protein>
    <recommendedName>
        <fullName evidence="5">Transcription factor domain-containing protein</fullName>
    </recommendedName>
</protein>
<dbReference type="HOGENOM" id="CLU_019313_1_1_1"/>
<comment type="subcellular location">
    <subcellularLocation>
        <location evidence="1">Nucleus</location>
    </subcellularLocation>
</comment>
<dbReference type="GO" id="GO:0005634">
    <property type="term" value="C:nucleus"/>
    <property type="evidence" value="ECO:0007669"/>
    <property type="project" value="UniProtKB-SubCell"/>
</dbReference>
<evidence type="ECO:0000313" key="4">
    <source>
        <dbReference type="Proteomes" id="UP000054321"/>
    </source>
</evidence>
<gene>
    <name evidence="3" type="ORF">OIDMADRAFT_119171</name>
</gene>
<dbReference type="InterPro" id="IPR021858">
    <property type="entry name" value="Fun_TF"/>
</dbReference>
<dbReference type="OrthoDB" id="5213892at2759"/>
<name>A0A0C3H3R5_OIDMZ</name>
<reference evidence="4" key="2">
    <citation type="submission" date="2015-01" db="EMBL/GenBank/DDBJ databases">
        <title>Evolutionary Origins and Diversification of the Mycorrhizal Mutualists.</title>
        <authorList>
            <consortium name="DOE Joint Genome Institute"/>
            <consortium name="Mycorrhizal Genomics Consortium"/>
            <person name="Kohler A."/>
            <person name="Kuo A."/>
            <person name="Nagy L.G."/>
            <person name="Floudas D."/>
            <person name="Copeland A."/>
            <person name="Barry K.W."/>
            <person name="Cichocki N."/>
            <person name="Veneault-Fourrey C."/>
            <person name="LaButti K."/>
            <person name="Lindquist E.A."/>
            <person name="Lipzen A."/>
            <person name="Lundell T."/>
            <person name="Morin E."/>
            <person name="Murat C."/>
            <person name="Riley R."/>
            <person name="Ohm R."/>
            <person name="Sun H."/>
            <person name="Tunlid A."/>
            <person name="Henrissat B."/>
            <person name="Grigoriev I.V."/>
            <person name="Hibbett D.S."/>
            <person name="Martin F."/>
        </authorList>
    </citation>
    <scope>NUCLEOTIDE SEQUENCE [LARGE SCALE GENOMIC DNA]</scope>
    <source>
        <strain evidence="4">Zn</strain>
    </source>
</reference>
<evidence type="ECO:0008006" key="5">
    <source>
        <dbReference type="Google" id="ProtNLM"/>
    </source>
</evidence>
<dbReference type="AlphaFoldDB" id="A0A0C3H3R5"/>
<proteinExistence type="predicted"/>
<evidence type="ECO:0000313" key="3">
    <source>
        <dbReference type="EMBL" id="KIN02836.1"/>
    </source>
</evidence>
<dbReference type="Pfam" id="PF11951">
    <property type="entry name" value="Fungal_trans_2"/>
    <property type="match status" value="1"/>
</dbReference>
<dbReference type="GO" id="GO:0003700">
    <property type="term" value="F:DNA-binding transcription factor activity"/>
    <property type="evidence" value="ECO:0007669"/>
    <property type="project" value="TreeGrafter"/>
</dbReference>
<dbReference type="PANTHER" id="PTHR37534">
    <property type="entry name" value="TRANSCRIPTIONAL ACTIVATOR PROTEIN UGA3"/>
    <property type="match status" value="1"/>
</dbReference>
<dbReference type="Proteomes" id="UP000054321">
    <property type="component" value="Unassembled WGS sequence"/>
</dbReference>
<evidence type="ECO:0000256" key="1">
    <source>
        <dbReference type="ARBA" id="ARBA00004123"/>
    </source>
</evidence>